<dbReference type="Pfam" id="PF04474">
    <property type="entry name" value="DUF554"/>
    <property type="match status" value="1"/>
</dbReference>
<name>A0A0K2SG15_LIMPI</name>
<feature type="transmembrane region" description="Helical" evidence="1">
    <location>
        <begin position="182"/>
        <end position="202"/>
    </location>
</feature>
<organism evidence="2 3">
    <name type="scientific">Limnochorda pilosa</name>
    <dbReference type="NCBI Taxonomy" id="1555112"/>
    <lineage>
        <taxon>Bacteria</taxon>
        <taxon>Bacillati</taxon>
        <taxon>Bacillota</taxon>
        <taxon>Limnochordia</taxon>
        <taxon>Limnochordales</taxon>
        <taxon>Limnochordaceae</taxon>
        <taxon>Limnochorda</taxon>
    </lineage>
</organism>
<keyword evidence="1" id="KW-0812">Transmembrane</keyword>
<feature type="transmembrane region" description="Helical" evidence="1">
    <location>
        <begin position="98"/>
        <end position="120"/>
    </location>
</feature>
<dbReference type="OrthoDB" id="9797976at2"/>
<sequence>MTGTWINVAAVLAGSLVGLALRRTLPERVAGTVLQGVGLAVLLIGAQMSLETGNVLLPLFSLALGAAVGEALDLEAALERLGEGLQRRVARLDPGGRFTEAFVTPTLLFLVGPMAIMGAINDGLLGDSSLLVTKSLLDGITALALASTLGVGVVFSAIPVLLYQGAIALAAGTARALFTDPVVREMTATGGLLVIGIGINMLRLGSMRVGNLLPALAVVLVLARLVGR</sequence>
<reference evidence="3" key="1">
    <citation type="submission" date="2015-07" db="EMBL/GenBank/DDBJ databases">
        <title>Complete genome sequence and phylogenetic analysis of Limnochorda pilosa.</title>
        <authorList>
            <person name="Watanabe M."/>
            <person name="Kojima H."/>
            <person name="Fukui M."/>
        </authorList>
    </citation>
    <scope>NUCLEOTIDE SEQUENCE [LARGE SCALE GENOMIC DNA]</scope>
    <source>
        <strain evidence="3">HC45</strain>
    </source>
</reference>
<dbReference type="Proteomes" id="UP000065807">
    <property type="component" value="Chromosome"/>
</dbReference>
<dbReference type="KEGG" id="lpil:LIP_0178"/>
<dbReference type="PANTHER" id="PTHR36111:SF2">
    <property type="entry name" value="INNER MEMBRANE PROTEIN"/>
    <property type="match status" value="1"/>
</dbReference>
<reference evidence="3" key="2">
    <citation type="journal article" date="2016" name="Int. J. Syst. Evol. Microbiol.">
        <title>Complete genome sequence and cell structure of Limnochorda pilosa, a Gram-negative spore-former within the phylum Firmicutes.</title>
        <authorList>
            <person name="Watanabe M."/>
            <person name="Kojima H."/>
            <person name="Fukui M."/>
        </authorList>
    </citation>
    <scope>NUCLEOTIDE SEQUENCE [LARGE SCALE GENOMIC DNA]</scope>
    <source>
        <strain evidence="3">HC45</strain>
    </source>
</reference>
<dbReference type="RefSeq" id="WP_068133076.1">
    <property type="nucleotide sequence ID" value="NZ_AP014924.1"/>
</dbReference>
<dbReference type="EMBL" id="AP014924">
    <property type="protein sequence ID" value="BAS26035.1"/>
    <property type="molecule type" value="Genomic_DNA"/>
</dbReference>
<dbReference type="PATRIC" id="fig|1555112.3.peg.183"/>
<dbReference type="PANTHER" id="PTHR36111">
    <property type="entry name" value="INNER MEMBRANE PROTEIN-RELATED"/>
    <property type="match status" value="1"/>
</dbReference>
<feature type="transmembrane region" description="Helical" evidence="1">
    <location>
        <begin position="140"/>
        <end position="162"/>
    </location>
</feature>
<protein>
    <submittedName>
        <fullName evidence="2">Membrane protein</fullName>
    </submittedName>
</protein>
<keyword evidence="1" id="KW-1133">Transmembrane helix</keyword>
<accession>A0A0K2SG15</accession>
<gene>
    <name evidence="2" type="ORF">LIP_0178</name>
</gene>
<feature type="transmembrane region" description="Helical" evidence="1">
    <location>
        <begin position="56"/>
        <end position="78"/>
    </location>
</feature>
<keyword evidence="1" id="KW-0472">Membrane</keyword>
<feature type="transmembrane region" description="Helical" evidence="1">
    <location>
        <begin position="6"/>
        <end position="22"/>
    </location>
</feature>
<feature type="transmembrane region" description="Helical" evidence="1">
    <location>
        <begin position="29"/>
        <end position="50"/>
    </location>
</feature>
<proteinExistence type="predicted"/>
<dbReference type="STRING" id="1555112.LIP_0178"/>
<keyword evidence="3" id="KW-1185">Reference proteome</keyword>
<dbReference type="InterPro" id="IPR007563">
    <property type="entry name" value="DUF554"/>
</dbReference>
<evidence type="ECO:0000256" key="1">
    <source>
        <dbReference type="SAM" id="Phobius"/>
    </source>
</evidence>
<dbReference type="AlphaFoldDB" id="A0A0K2SG15"/>
<evidence type="ECO:0000313" key="3">
    <source>
        <dbReference type="Proteomes" id="UP000065807"/>
    </source>
</evidence>
<feature type="transmembrane region" description="Helical" evidence="1">
    <location>
        <begin position="208"/>
        <end position="227"/>
    </location>
</feature>
<evidence type="ECO:0000313" key="2">
    <source>
        <dbReference type="EMBL" id="BAS26035.1"/>
    </source>
</evidence>